<dbReference type="EMBL" id="OCMY01000001">
    <property type="protein sequence ID" value="SOD38464.1"/>
    <property type="molecule type" value="Genomic_DNA"/>
</dbReference>
<sequence>MTHATISHADLVRLEHLRNAGRFVSDMTAFQECHELPQPAQRAQLASLVFLITEQLDDVVTRCQNNWMNAEDES</sequence>
<protein>
    <submittedName>
        <fullName evidence="1">Uncharacterized protein</fullName>
    </submittedName>
</protein>
<dbReference type="RefSeq" id="WP_097096377.1">
    <property type="nucleotide sequence ID" value="NZ_OCMY01000001.1"/>
</dbReference>
<proteinExistence type="predicted"/>
<dbReference type="Proteomes" id="UP000219271">
    <property type="component" value="Unassembled WGS sequence"/>
</dbReference>
<evidence type="ECO:0000313" key="2">
    <source>
        <dbReference type="Proteomes" id="UP000219271"/>
    </source>
</evidence>
<organism evidence="1 2">
    <name type="scientific">Candidatus Pantoea floridensis</name>
    <dbReference type="NCBI Taxonomy" id="1938870"/>
    <lineage>
        <taxon>Bacteria</taxon>
        <taxon>Pseudomonadati</taxon>
        <taxon>Pseudomonadota</taxon>
        <taxon>Gammaproteobacteria</taxon>
        <taxon>Enterobacterales</taxon>
        <taxon>Erwiniaceae</taxon>
        <taxon>Pantoea</taxon>
    </lineage>
</organism>
<evidence type="ECO:0000313" key="1">
    <source>
        <dbReference type="EMBL" id="SOD38464.1"/>
    </source>
</evidence>
<dbReference type="OrthoDB" id="6540427at2"/>
<reference evidence="2" key="1">
    <citation type="submission" date="2017-09" db="EMBL/GenBank/DDBJ databases">
        <authorList>
            <person name="Varghese N."/>
            <person name="Submissions S."/>
        </authorList>
    </citation>
    <scope>NUCLEOTIDE SEQUENCE [LARGE SCALE GENOMIC DNA]</scope>
    <source>
        <strain evidence="2">JKS000234</strain>
    </source>
</reference>
<gene>
    <name evidence="1" type="ORF">SAMN06273570_2880</name>
</gene>
<name>A0A286BWE7_9GAMM</name>
<keyword evidence="2" id="KW-1185">Reference proteome</keyword>
<dbReference type="AlphaFoldDB" id="A0A286BWE7"/>
<accession>A0A286BWE7</accession>